<dbReference type="SMART" id="SM00850">
    <property type="entry name" value="LytTR"/>
    <property type="match status" value="1"/>
</dbReference>
<feature type="transmembrane region" description="Helical" evidence="1">
    <location>
        <begin position="168"/>
        <end position="189"/>
    </location>
</feature>
<dbReference type="Pfam" id="PF03707">
    <property type="entry name" value="MHYT"/>
    <property type="match status" value="2"/>
</dbReference>
<gene>
    <name evidence="4" type="ORF">HTY61_03620</name>
</gene>
<keyword evidence="4" id="KW-0238">DNA-binding</keyword>
<feature type="domain" description="HTH LytTR-type" evidence="3">
    <location>
        <begin position="279"/>
        <end position="385"/>
    </location>
</feature>
<reference evidence="4 5" key="1">
    <citation type="submission" date="2020-06" db="EMBL/GenBank/DDBJ databases">
        <title>Oricola thermophila sp. nov. isolated from a tidal sediments.</title>
        <authorList>
            <person name="Kwon K.K."/>
            <person name="Yang S.-H."/>
            <person name="Park M.-J."/>
        </authorList>
    </citation>
    <scope>NUCLEOTIDE SEQUENCE [LARGE SCALE GENOMIC DNA]</scope>
    <source>
        <strain evidence="4 5">MEBiC13590</strain>
    </source>
</reference>
<feature type="domain" description="MHYT" evidence="2">
    <location>
        <begin position="6"/>
        <end position="193"/>
    </location>
</feature>
<dbReference type="Proteomes" id="UP000509367">
    <property type="component" value="Chromosome"/>
</dbReference>
<evidence type="ECO:0000256" key="1">
    <source>
        <dbReference type="PROSITE-ProRule" id="PRU00244"/>
    </source>
</evidence>
<dbReference type="PANTHER" id="PTHR35152:SF1">
    <property type="entry name" value="DOMAIN SIGNALLING PROTEIN, PUTATIVE (AFU_ORTHOLOGUE AFUA_5G11310)-RELATED"/>
    <property type="match status" value="1"/>
</dbReference>
<dbReference type="PROSITE" id="PS50930">
    <property type="entry name" value="HTH_LYTTR"/>
    <property type="match status" value="1"/>
</dbReference>
<dbReference type="InterPro" id="IPR007492">
    <property type="entry name" value="LytTR_DNA-bd_dom"/>
</dbReference>
<dbReference type="Pfam" id="PF04397">
    <property type="entry name" value="LytTR"/>
    <property type="match status" value="1"/>
</dbReference>
<name>A0A6N1VNI8_9HYPH</name>
<dbReference type="KEGG" id="orm:HTY61_03620"/>
<evidence type="ECO:0000259" key="3">
    <source>
        <dbReference type="PROSITE" id="PS50930"/>
    </source>
</evidence>
<protein>
    <submittedName>
        <fullName evidence="4">LytTR family transcriptional regulator DNA-binding domain-containing protein</fullName>
    </submittedName>
</protein>
<keyword evidence="5" id="KW-1185">Reference proteome</keyword>
<feature type="transmembrane region" description="Helical" evidence="1">
    <location>
        <begin position="141"/>
        <end position="161"/>
    </location>
</feature>
<feature type="transmembrane region" description="Helical" evidence="1">
    <location>
        <begin position="44"/>
        <end position="65"/>
    </location>
</feature>
<organism evidence="4 5">
    <name type="scientific">Oricola thermophila</name>
    <dbReference type="NCBI Taxonomy" id="2742145"/>
    <lineage>
        <taxon>Bacteria</taxon>
        <taxon>Pseudomonadati</taxon>
        <taxon>Pseudomonadota</taxon>
        <taxon>Alphaproteobacteria</taxon>
        <taxon>Hyphomicrobiales</taxon>
        <taxon>Ahrensiaceae</taxon>
        <taxon>Oricola</taxon>
    </lineage>
</organism>
<feature type="transmembrane region" description="Helical" evidence="1">
    <location>
        <begin position="6"/>
        <end position="32"/>
    </location>
</feature>
<dbReference type="Gene3D" id="2.40.50.1020">
    <property type="entry name" value="LytTr DNA-binding domain"/>
    <property type="match status" value="1"/>
</dbReference>
<dbReference type="GO" id="GO:0016020">
    <property type="term" value="C:membrane"/>
    <property type="evidence" value="ECO:0007669"/>
    <property type="project" value="UniProtKB-UniRule"/>
</dbReference>
<keyword evidence="1" id="KW-1133">Transmembrane helix</keyword>
<evidence type="ECO:0000259" key="2">
    <source>
        <dbReference type="PROSITE" id="PS50924"/>
    </source>
</evidence>
<feature type="transmembrane region" description="Helical" evidence="1">
    <location>
        <begin position="108"/>
        <end position="129"/>
    </location>
</feature>
<keyword evidence="1" id="KW-0472">Membrane</keyword>
<feature type="transmembrane region" description="Helical" evidence="1">
    <location>
        <begin position="209"/>
        <end position="228"/>
    </location>
</feature>
<sequence>MITPTYDYLLVAASVLVSLMASFTGLTLTKGISALPAGRRKMQIVMAALALGGGIWSMHFVAILAMRFPLPIDYDSIYTLGSALIAILMAGLALLIMHFAPRTWVSQIVAGVILGNGIVVMHYVGMSALRGCLALYDPVGVILSVVGATVMGIIAISVAYAKRDTAHILASTVIFGSSVVVVHFVAIAWTSFQASDSFAGTTPLIENGMLALLVMFSAFVICGTFLLASTNYVFTGFGSAVTAGAPAAVFAGVPEGGEEPLPEEVLPAAFVPHGDAPRIPYERDKRTCFIPADQVIALRAEGHYTVLYTREEKLFCPWSISEAEKRLPDSVFLRTHRSYLVNIHQVTAFERHKDSGSCHFDGVQSLKLVPVSRGNIVVVREALGL</sequence>
<dbReference type="AlphaFoldDB" id="A0A6N1VNI8"/>
<proteinExistence type="predicted"/>
<dbReference type="InterPro" id="IPR005330">
    <property type="entry name" value="MHYT_dom"/>
</dbReference>
<dbReference type="PIRSF" id="PIRSF036615">
    <property type="entry name" value="MHYT_LytTR"/>
    <property type="match status" value="1"/>
</dbReference>
<dbReference type="PANTHER" id="PTHR35152">
    <property type="entry name" value="DOMAIN SIGNALLING PROTEIN, PUTATIVE (AFU_ORTHOLOGUE AFUA_5G11310)-RELATED"/>
    <property type="match status" value="1"/>
</dbReference>
<keyword evidence="1" id="KW-0812">Transmembrane</keyword>
<dbReference type="GO" id="GO:0003677">
    <property type="term" value="F:DNA binding"/>
    <property type="evidence" value="ECO:0007669"/>
    <property type="project" value="UniProtKB-KW"/>
</dbReference>
<dbReference type="PROSITE" id="PS50924">
    <property type="entry name" value="MHYT"/>
    <property type="match status" value="1"/>
</dbReference>
<evidence type="ECO:0000313" key="4">
    <source>
        <dbReference type="EMBL" id="QKV20507.1"/>
    </source>
</evidence>
<accession>A0A6N1VNI8</accession>
<dbReference type="InterPro" id="IPR012073">
    <property type="entry name" value="LytTR_MHYT"/>
</dbReference>
<dbReference type="EMBL" id="CP054836">
    <property type="protein sequence ID" value="QKV20507.1"/>
    <property type="molecule type" value="Genomic_DNA"/>
</dbReference>
<evidence type="ECO:0000313" key="5">
    <source>
        <dbReference type="Proteomes" id="UP000509367"/>
    </source>
</evidence>
<feature type="transmembrane region" description="Helical" evidence="1">
    <location>
        <begin position="77"/>
        <end position="96"/>
    </location>
</feature>